<accession>A0A084IK49</accession>
<dbReference type="EMBL" id="APNK01000017">
    <property type="protein sequence ID" value="KEZ77083.1"/>
    <property type="molecule type" value="Genomic_DNA"/>
</dbReference>
<dbReference type="SUPFAM" id="SSF53901">
    <property type="entry name" value="Thiolase-like"/>
    <property type="match status" value="2"/>
</dbReference>
<evidence type="ECO:0000313" key="3">
    <source>
        <dbReference type="EMBL" id="KEZ77083.1"/>
    </source>
</evidence>
<dbReference type="CDD" id="cd00827">
    <property type="entry name" value="init_cond_enzymes"/>
    <property type="match status" value="1"/>
</dbReference>
<dbReference type="Proteomes" id="UP000028302">
    <property type="component" value="Unassembled WGS sequence"/>
</dbReference>
<dbReference type="InterPro" id="IPR013528">
    <property type="entry name" value="HMG_CoA_synth_N"/>
</dbReference>
<dbReference type="AlphaFoldDB" id="A0A084IK49"/>
<proteinExistence type="predicted"/>
<protein>
    <submittedName>
        <fullName evidence="3">Hydroxymethylglutaryl-coenzyme A synthase family protein</fullName>
    </submittedName>
</protein>
<dbReference type="eggNOG" id="COG3425">
    <property type="taxonomic scope" value="Bacteria"/>
</dbReference>
<dbReference type="GO" id="GO:0006084">
    <property type="term" value="P:acetyl-CoA metabolic process"/>
    <property type="evidence" value="ECO:0007669"/>
    <property type="project" value="TreeGrafter"/>
</dbReference>
<organism evidence="3 4">
    <name type="scientific">Salinisphaera hydrothermalis (strain C41B8)</name>
    <dbReference type="NCBI Taxonomy" id="1304275"/>
    <lineage>
        <taxon>Bacteria</taxon>
        <taxon>Pseudomonadati</taxon>
        <taxon>Pseudomonadota</taxon>
        <taxon>Gammaproteobacteria</taxon>
        <taxon>Salinisphaerales</taxon>
        <taxon>Salinisphaeraceae</taxon>
        <taxon>Salinisphaera</taxon>
    </lineage>
</organism>
<dbReference type="GO" id="GO:0004421">
    <property type="term" value="F:hydroxymethylglutaryl-CoA synthase activity"/>
    <property type="evidence" value="ECO:0007669"/>
    <property type="project" value="TreeGrafter"/>
</dbReference>
<keyword evidence="1" id="KW-0808">Transferase</keyword>
<sequence>MPGISGLALYLPPYRVNLEDWCEWNDQPWDKVRKVVGRSFRMRGPEQSVYTLAANAVWRLIEAYDIDPREIGYLALGTESSSDNSAGAVIVKGMLDDALAAHDLPPMARECEVPEYKHACLGGVYALKGALRYLATDGADRKAIVVCSDIAEYERGSSGEPTQGAGAVAILLEAEPKLLHIDLSSSGSASDYRMVDFRKPFARFRGQPQRSDGQMQDLPVFNGRYSTSCYVDATRAAINAMLARRGGGRRADYFHTVDAVFMHRPYHRMPSAGWAMAYLFALADGDDDNRAELCEYAEAAGIDPHALLAEIRNVAPDMRSRVAAGESGKDAFPLAGDLMRYLRKTELWQNLVAGKLSLGSEMMRDLGNLYTAALPAWLAAGFTQAHRDTLNLGGQQWLALGYGSGDAAEALPMRVAENWEAAAARINFTEALGLPLDLSAEQYAALHDGHPADVEPAPASDEFVVDRIGNIDRPDFRDVGIEYYRYVPAAEAGAAAKKAVG</sequence>
<dbReference type="Pfam" id="PF01154">
    <property type="entry name" value="HMG_CoA_synt_N"/>
    <property type="match status" value="1"/>
</dbReference>
<reference evidence="3 4" key="1">
    <citation type="submission" date="2013-03" db="EMBL/GenBank/DDBJ databases">
        <title>Salinisphaera hydrothermalis C41B8 Genome Sequencing.</title>
        <authorList>
            <person name="Li C."/>
            <person name="Lai Q."/>
            <person name="Shao Z."/>
        </authorList>
    </citation>
    <scope>NUCLEOTIDE SEQUENCE [LARGE SCALE GENOMIC DNA]</scope>
    <source>
        <strain evidence="3 4">C41B8</strain>
    </source>
</reference>
<evidence type="ECO:0000259" key="2">
    <source>
        <dbReference type="Pfam" id="PF01154"/>
    </source>
</evidence>
<dbReference type="STRING" id="1304275.C41B8_11553"/>
<dbReference type="InterPro" id="IPR016039">
    <property type="entry name" value="Thiolase-like"/>
</dbReference>
<dbReference type="PANTHER" id="PTHR43323">
    <property type="entry name" value="3-HYDROXY-3-METHYLGLUTARYL COENZYME A SYNTHASE"/>
    <property type="match status" value="1"/>
</dbReference>
<name>A0A084IK49_SALHC</name>
<evidence type="ECO:0000313" key="4">
    <source>
        <dbReference type="Proteomes" id="UP000028302"/>
    </source>
</evidence>
<dbReference type="PANTHER" id="PTHR43323:SF2">
    <property type="entry name" value="HYDROXYMETHYLGLUTARYL-COA SYNTHASE"/>
    <property type="match status" value="1"/>
</dbReference>
<evidence type="ECO:0000256" key="1">
    <source>
        <dbReference type="ARBA" id="ARBA00022679"/>
    </source>
</evidence>
<dbReference type="PATRIC" id="fig|1304275.5.peg.2354"/>
<dbReference type="OrthoDB" id="9769523at2"/>
<comment type="caution">
    <text evidence="3">The sequence shown here is derived from an EMBL/GenBank/DDBJ whole genome shotgun (WGS) entry which is preliminary data.</text>
</comment>
<dbReference type="RefSeq" id="WP_084188889.1">
    <property type="nucleotide sequence ID" value="NZ_APNK01000017.1"/>
</dbReference>
<dbReference type="Gene3D" id="3.40.47.10">
    <property type="match status" value="1"/>
</dbReference>
<gene>
    <name evidence="3" type="ORF">C41B8_11553</name>
</gene>
<keyword evidence="4" id="KW-1185">Reference proteome</keyword>
<feature type="domain" description="Hydroxymethylglutaryl-coenzyme A synthase N-terminal" evidence="2">
    <location>
        <begin position="3"/>
        <end position="173"/>
    </location>
</feature>